<sequence>MLAVNSPGIYRRGRSWLALVLMLASMLWHYPADASAQTIVVGSKPFTENFILAEISAQLLEANGFTMERRLGLGGTLITWEALKNNEIHLYPEYSGTLLQAIYSGRNLSVQQLPAALAAESLVSVAALGFNNSYALAVTEETAEALGMTQISDLAQHPDLSAGFSHEFLNRGDGWPALKRHYGLTQATVGLEHALAYGALSGGSIDITDAYTTDGELDNFNLRLLTDDREFFPRYDALLLANRELPDNAAQVLQTLEGALDEPTMRALNRRVAVDKVSPATAASEFLKTINIASNATARDTLMVRVARNTAVHLQLTLTALALACLVAIPLAVTVANREQLARGLLYVTGLLQTIPALALLALLIPVMGLGLAPAITVLFLYSLLPIVRNTLTGLFALDPTLKELARGMGMSRRQQLLKVELHLALPAILAGVKTAAIISIGTATLAAFVGAGGLGEPIITGLNLNDSRLILEGAIPAALLAIAVELLFELLERGLIPQHLKPR</sequence>
<organism evidence="10 11">
    <name type="scientific">Parahalioglobus pacificus</name>
    <dbReference type="NCBI Taxonomy" id="930806"/>
    <lineage>
        <taxon>Bacteria</taxon>
        <taxon>Pseudomonadati</taxon>
        <taxon>Pseudomonadota</taxon>
        <taxon>Gammaproteobacteria</taxon>
        <taxon>Cellvibrionales</taxon>
        <taxon>Halieaceae</taxon>
        <taxon>Parahalioglobus</taxon>
    </lineage>
</organism>
<evidence type="ECO:0000256" key="4">
    <source>
        <dbReference type="ARBA" id="ARBA00022989"/>
    </source>
</evidence>
<dbReference type="Gene3D" id="1.10.3720.10">
    <property type="entry name" value="MetI-like"/>
    <property type="match status" value="1"/>
</dbReference>
<dbReference type="GO" id="GO:0031460">
    <property type="term" value="P:glycine betaine transport"/>
    <property type="evidence" value="ECO:0007669"/>
    <property type="project" value="TreeGrafter"/>
</dbReference>
<evidence type="ECO:0000259" key="9">
    <source>
        <dbReference type="PROSITE" id="PS50928"/>
    </source>
</evidence>
<dbReference type="PANTHER" id="PTHR30177:SF4">
    <property type="entry name" value="OSMOPROTECTANT IMPORT PERMEASE PROTEIN OSMW"/>
    <property type="match status" value="1"/>
</dbReference>
<dbReference type="Pfam" id="PF04069">
    <property type="entry name" value="OpuAC"/>
    <property type="match status" value="1"/>
</dbReference>
<dbReference type="InterPro" id="IPR007210">
    <property type="entry name" value="ABC_Gly_betaine_transp_sub-bd"/>
</dbReference>
<keyword evidence="5 8" id="KW-0472">Membrane</keyword>
<evidence type="ECO:0000313" key="11">
    <source>
        <dbReference type="Proteomes" id="UP000644693"/>
    </source>
</evidence>
<accession>A0A919CHW3</accession>
<evidence type="ECO:0000256" key="1">
    <source>
        <dbReference type="ARBA" id="ARBA00004651"/>
    </source>
</evidence>
<comment type="similarity">
    <text evidence="7">In the N-terminal section; belongs to the binding-protein-dependent transport system permease family.</text>
</comment>
<dbReference type="SUPFAM" id="SSF161098">
    <property type="entry name" value="MetI-like"/>
    <property type="match status" value="1"/>
</dbReference>
<comment type="subcellular location">
    <subcellularLocation>
        <location evidence="1 8">Cell membrane</location>
        <topology evidence="1 8">Multi-pass membrane protein</topology>
    </subcellularLocation>
</comment>
<feature type="transmembrane region" description="Helical" evidence="8">
    <location>
        <begin position="422"/>
        <end position="450"/>
    </location>
</feature>
<feature type="domain" description="ABC transmembrane type-1" evidence="9">
    <location>
        <begin position="310"/>
        <end position="493"/>
    </location>
</feature>
<dbReference type="Gene3D" id="3.40.190.10">
    <property type="entry name" value="Periplasmic binding protein-like II"/>
    <property type="match status" value="1"/>
</dbReference>
<dbReference type="Proteomes" id="UP000644693">
    <property type="component" value="Unassembled WGS sequence"/>
</dbReference>
<evidence type="ECO:0000256" key="6">
    <source>
        <dbReference type="ARBA" id="ARBA00035642"/>
    </source>
</evidence>
<dbReference type="GO" id="GO:0043190">
    <property type="term" value="C:ATP-binding cassette (ABC) transporter complex"/>
    <property type="evidence" value="ECO:0007669"/>
    <property type="project" value="InterPro"/>
</dbReference>
<reference evidence="10" key="2">
    <citation type="submission" date="2020-09" db="EMBL/GenBank/DDBJ databases">
        <authorList>
            <person name="Sun Q."/>
            <person name="Kim S."/>
        </authorList>
    </citation>
    <scope>NUCLEOTIDE SEQUENCE</scope>
    <source>
        <strain evidence="10">KCTC 23430</strain>
    </source>
</reference>
<keyword evidence="4 8" id="KW-1133">Transmembrane helix</keyword>
<keyword evidence="2 8" id="KW-0813">Transport</keyword>
<feature type="transmembrane region" description="Helical" evidence="8">
    <location>
        <begin position="312"/>
        <end position="333"/>
    </location>
</feature>
<keyword evidence="11" id="KW-1185">Reference proteome</keyword>
<evidence type="ECO:0000256" key="8">
    <source>
        <dbReference type="RuleBase" id="RU363032"/>
    </source>
</evidence>
<dbReference type="FunFam" id="1.10.3720.10:FF:000001">
    <property type="entry name" value="Glycine betaine ABC transporter, permease"/>
    <property type="match status" value="1"/>
</dbReference>
<keyword evidence="3 8" id="KW-0812">Transmembrane</keyword>
<name>A0A919CHW3_9GAMM</name>
<dbReference type="InterPro" id="IPR000515">
    <property type="entry name" value="MetI-like"/>
</dbReference>
<evidence type="ECO:0000313" key="10">
    <source>
        <dbReference type="EMBL" id="GHD27111.1"/>
    </source>
</evidence>
<dbReference type="Gene3D" id="3.40.190.120">
    <property type="entry name" value="Osmoprotection protein (prox), domain 2"/>
    <property type="match status" value="1"/>
</dbReference>
<dbReference type="InterPro" id="IPR035906">
    <property type="entry name" value="MetI-like_sf"/>
</dbReference>
<proteinExistence type="inferred from homology"/>
<evidence type="ECO:0000256" key="2">
    <source>
        <dbReference type="ARBA" id="ARBA00022448"/>
    </source>
</evidence>
<comment type="similarity">
    <text evidence="8">Belongs to the binding-protein-dependent transport system permease family.</text>
</comment>
<dbReference type="CDD" id="cd06261">
    <property type="entry name" value="TM_PBP2"/>
    <property type="match status" value="1"/>
</dbReference>
<dbReference type="RefSeq" id="WP_189474847.1">
    <property type="nucleotide sequence ID" value="NZ_BMYM01000001.1"/>
</dbReference>
<feature type="transmembrane region" description="Helical" evidence="8">
    <location>
        <begin position="470"/>
        <end position="492"/>
    </location>
</feature>
<gene>
    <name evidence="10" type="primary">yehZ</name>
    <name evidence="10" type="ORF">GCM10007053_04980</name>
</gene>
<feature type="transmembrane region" description="Helical" evidence="8">
    <location>
        <begin position="345"/>
        <end position="367"/>
    </location>
</feature>
<dbReference type="SUPFAM" id="SSF53850">
    <property type="entry name" value="Periplasmic binding protein-like II"/>
    <property type="match status" value="1"/>
</dbReference>
<evidence type="ECO:0000256" key="3">
    <source>
        <dbReference type="ARBA" id="ARBA00022692"/>
    </source>
</evidence>
<dbReference type="Pfam" id="PF00528">
    <property type="entry name" value="BPD_transp_1"/>
    <property type="match status" value="1"/>
</dbReference>
<dbReference type="EMBL" id="BMYM01000001">
    <property type="protein sequence ID" value="GHD27111.1"/>
    <property type="molecule type" value="Genomic_DNA"/>
</dbReference>
<dbReference type="InterPro" id="IPR051204">
    <property type="entry name" value="ABC_transp_perm/SBD"/>
</dbReference>
<dbReference type="PANTHER" id="PTHR30177">
    <property type="entry name" value="GLYCINE BETAINE/L-PROLINE TRANSPORT SYSTEM PERMEASE PROTEIN PROW"/>
    <property type="match status" value="1"/>
</dbReference>
<dbReference type="GO" id="GO:0022857">
    <property type="term" value="F:transmembrane transporter activity"/>
    <property type="evidence" value="ECO:0007669"/>
    <property type="project" value="InterPro"/>
</dbReference>
<reference evidence="10" key="1">
    <citation type="journal article" date="2014" name="Int. J. Syst. Evol. Microbiol.">
        <title>Complete genome sequence of Corynebacterium casei LMG S-19264T (=DSM 44701T), isolated from a smear-ripened cheese.</title>
        <authorList>
            <consortium name="US DOE Joint Genome Institute (JGI-PGF)"/>
            <person name="Walter F."/>
            <person name="Albersmeier A."/>
            <person name="Kalinowski J."/>
            <person name="Ruckert C."/>
        </authorList>
    </citation>
    <scope>NUCLEOTIDE SEQUENCE</scope>
    <source>
        <strain evidence="10">KCTC 23430</strain>
    </source>
</reference>
<protein>
    <submittedName>
        <fullName evidence="10">Amino acid ABC transporter permease</fullName>
    </submittedName>
</protein>
<dbReference type="PROSITE" id="PS50928">
    <property type="entry name" value="ABC_TM1"/>
    <property type="match status" value="1"/>
</dbReference>
<evidence type="ECO:0000256" key="7">
    <source>
        <dbReference type="ARBA" id="ARBA00035652"/>
    </source>
</evidence>
<comment type="similarity">
    <text evidence="6">In the C-terminal section; belongs to the OsmX family.</text>
</comment>
<evidence type="ECO:0000256" key="5">
    <source>
        <dbReference type="ARBA" id="ARBA00023136"/>
    </source>
</evidence>
<dbReference type="AlphaFoldDB" id="A0A919CHW3"/>
<comment type="caution">
    <text evidence="10">The sequence shown here is derived from an EMBL/GenBank/DDBJ whole genome shotgun (WGS) entry which is preliminary data.</text>
</comment>